<dbReference type="STRING" id="1305675.BFG57_09015"/>
<name>A0A1E5LJE0_9BACI</name>
<dbReference type="Proteomes" id="UP000095209">
    <property type="component" value="Unassembled WGS sequence"/>
</dbReference>
<evidence type="ECO:0000313" key="4">
    <source>
        <dbReference type="Proteomes" id="UP000095209"/>
    </source>
</evidence>
<evidence type="ECO:0000259" key="2">
    <source>
        <dbReference type="PROSITE" id="PS51186"/>
    </source>
</evidence>
<dbReference type="InterPro" id="IPR050769">
    <property type="entry name" value="NAT_camello-type"/>
</dbReference>
<dbReference type="CDD" id="cd04301">
    <property type="entry name" value="NAT_SF"/>
    <property type="match status" value="1"/>
</dbReference>
<evidence type="ECO:0000313" key="3">
    <source>
        <dbReference type="EMBL" id="OEH94181.1"/>
    </source>
</evidence>
<dbReference type="RefSeq" id="WP_069715744.1">
    <property type="nucleotide sequence ID" value="NZ_MJEH01000004.1"/>
</dbReference>
<dbReference type="PANTHER" id="PTHR13947">
    <property type="entry name" value="GNAT FAMILY N-ACETYLTRANSFERASE"/>
    <property type="match status" value="1"/>
</dbReference>
<dbReference type="PROSITE" id="PS51186">
    <property type="entry name" value="GNAT"/>
    <property type="match status" value="1"/>
</dbReference>
<protein>
    <recommendedName>
        <fullName evidence="2">N-acetyltransferase domain-containing protein</fullName>
    </recommendedName>
</protein>
<dbReference type="InterPro" id="IPR016181">
    <property type="entry name" value="Acyl_CoA_acyltransferase"/>
</dbReference>
<feature type="domain" description="N-acetyltransferase" evidence="2">
    <location>
        <begin position="1"/>
        <end position="155"/>
    </location>
</feature>
<keyword evidence="1" id="KW-0808">Transferase</keyword>
<dbReference type="Pfam" id="PF00583">
    <property type="entry name" value="Acetyltransf_1"/>
    <property type="match status" value="1"/>
</dbReference>
<dbReference type="AlphaFoldDB" id="A0A1E5LJE0"/>
<organism evidence="3 4">
    <name type="scientific">Bacillus solimangrovi</name>
    <dbReference type="NCBI Taxonomy" id="1305675"/>
    <lineage>
        <taxon>Bacteria</taxon>
        <taxon>Bacillati</taxon>
        <taxon>Bacillota</taxon>
        <taxon>Bacilli</taxon>
        <taxon>Bacillales</taxon>
        <taxon>Bacillaceae</taxon>
        <taxon>Bacillus</taxon>
    </lineage>
</organism>
<dbReference type="GO" id="GO:0008080">
    <property type="term" value="F:N-acetyltransferase activity"/>
    <property type="evidence" value="ECO:0007669"/>
    <property type="project" value="InterPro"/>
</dbReference>
<comment type="caution">
    <text evidence="3">The sequence shown here is derived from an EMBL/GenBank/DDBJ whole genome shotgun (WGS) entry which is preliminary data.</text>
</comment>
<dbReference type="SUPFAM" id="SSF55729">
    <property type="entry name" value="Acyl-CoA N-acyltransferases (Nat)"/>
    <property type="match status" value="1"/>
</dbReference>
<gene>
    <name evidence="3" type="ORF">BFG57_09015</name>
</gene>
<evidence type="ECO:0000256" key="1">
    <source>
        <dbReference type="ARBA" id="ARBA00022679"/>
    </source>
</evidence>
<proteinExistence type="predicted"/>
<dbReference type="EMBL" id="MJEH01000004">
    <property type="protein sequence ID" value="OEH94181.1"/>
    <property type="molecule type" value="Genomic_DNA"/>
</dbReference>
<accession>A0A1E5LJE0</accession>
<dbReference type="PANTHER" id="PTHR13947:SF37">
    <property type="entry name" value="LD18367P"/>
    <property type="match status" value="1"/>
</dbReference>
<dbReference type="InterPro" id="IPR000182">
    <property type="entry name" value="GNAT_dom"/>
</dbReference>
<reference evidence="3 4" key="1">
    <citation type="submission" date="2016-08" db="EMBL/GenBank/DDBJ databases">
        <title>Genome of Bacillus solimangrovi GH2-4.</title>
        <authorList>
            <person name="Lim S."/>
            <person name="Kim B.-C."/>
        </authorList>
    </citation>
    <scope>NUCLEOTIDE SEQUENCE [LARGE SCALE GENOMIC DNA]</scope>
    <source>
        <strain evidence="3 4">GH2-4</strain>
    </source>
</reference>
<dbReference type="OrthoDB" id="5419426at2"/>
<keyword evidence="4" id="KW-1185">Reference proteome</keyword>
<sequence length="155" mass="18355">MIRVFQQEDRDYVINSHYEIYNQEYQYDLSFRDFIENSVDGFVERSSDDERIWIVENEGQPRGSISIKKVDDHVAQLGLFLVEPVLRGTGYGQRLVQTAIDFCKERGYKSIILWTNSDLVAARRIYEKYGFHLEQTRTTVLSNQTLVEERWEMSI</sequence>
<dbReference type="Gene3D" id="3.40.630.30">
    <property type="match status" value="1"/>
</dbReference>